<evidence type="ECO:0000313" key="3">
    <source>
        <dbReference type="Proteomes" id="UP000659172"/>
    </source>
</evidence>
<reference evidence="2 3" key="1">
    <citation type="submission" date="2020-06" db="EMBL/GenBank/DDBJ databases">
        <title>Rhizobium sp.nov. isolated from the tomato plant.</title>
        <authorList>
            <person name="Thin K.K."/>
            <person name="Zhang X."/>
            <person name="He S."/>
        </authorList>
    </citation>
    <scope>NUCLEOTIDE SEQUENCE [LARGE SCALE GENOMIC DNA]</scope>
    <source>
        <strain evidence="2 3">DBTS2</strain>
    </source>
</reference>
<feature type="non-terminal residue" evidence="2">
    <location>
        <position position="1"/>
    </location>
</feature>
<evidence type="ECO:0000256" key="1">
    <source>
        <dbReference type="SAM" id="Phobius"/>
    </source>
</evidence>
<name>A0ABX2QM16_9HYPH</name>
<keyword evidence="3" id="KW-1185">Reference proteome</keyword>
<accession>A0ABX2QM16</accession>
<evidence type="ECO:0008006" key="4">
    <source>
        <dbReference type="Google" id="ProtNLM"/>
    </source>
</evidence>
<feature type="transmembrane region" description="Helical" evidence="1">
    <location>
        <begin position="32"/>
        <end position="53"/>
    </location>
</feature>
<comment type="caution">
    <text evidence="2">The sequence shown here is derived from an EMBL/GenBank/DDBJ whole genome shotgun (WGS) entry which is preliminary data.</text>
</comment>
<dbReference type="Proteomes" id="UP000659172">
    <property type="component" value="Unassembled WGS sequence"/>
</dbReference>
<keyword evidence="1" id="KW-0472">Membrane</keyword>
<evidence type="ECO:0000313" key="2">
    <source>
        <dbReference type="EMBL" id="NVP58755.1"/>
    </source>
</evidence>
<keyword evidence="1" id="KW-0812">Transmembrane</keyword>
<organism evidence="2 3">
    <name type="scientific">Mycoplana rhizolycopersici</name>
    <dbReference type="NCBI Taxonomy" id="2746702"/>
    <lineage>
        <taxon>Bacteria</taxon>
        <taxon>Pseudomonadati</taxon>
        <taxon>Pseudomonadota</taxon>
        <taxon>Alphaproteobacteria</taxon>
        <taxon>Hyphomicrobiales</taxon>
        <taxon>Rhizobiaceae</taxon>
        <taxon>Mycoplana</taxon>
    </lineage>
</organism>
<gene>
    <name evidence="2" type="ORF">HV823_26465</name>
</gene>
<sequence>HMQKISKAIAAAAGGAATGTIGLPFMPEGTPWYGYLALYAITTLLPAVLTYWAPPNKA</sequence>
<protein>
    <recommendedName>
        <fullName evidence="4">MFS transporter</fullName>
    </recommendedName>
</protein>
<dbReference type="EMBL" id="JABXYK010000073">
    <property type="protein sequence ID" value="NVP58755.1"/>
    <property type="molecule type" value="Genomic_DNA"/>
</dbReference>
<proteinExistence type="predicted"/>
<keyword evidence="1" id="KW-1133">Transmembrane helix</keyword>